<evidence type="ECO:0000313" key="2">
    <source>
        <dbReference type="EMBL" id="TGZ81372.1"/>
    </source>
</evidence>
<dbReference type="InterPro" id="IPR011009">
    <property type="entry name" value="Kinase-like_dom_sf"/>
</dbReference>
<dbReference type="CDD" id="cd00180">
    <property type="entry name" value="PKc"/>
    <property type="match status" value="1"/>
</dbReference>
<feature type="non-terminal residue" evidence="2">
    <location>
        <position position="372"/>
    </location>
</feature>
<reference evidence="2 3" key="1">
    <citation type="submission" date="2019-04" db="EMBL/GenBank/DDBJ databases">
        <title>Comparative genomics and transcriptomics to analyze fruiting body development in filamentous ascomycetes.</title>
        <authorList>
            <consortium name="DOE Joint Genome Institute"/>
            <person name="Lutkenhaus R."/>
            <person name="Traeger S."/>
            <person name="Breuer J."/>
            <person name="Kuo A."/>
            <person name="Lipzen A."/>
            <person name="Pangilinan J."/>
            <person name="Dilworth D."/>
            <person name="Sandor L."/>
            <person name="Poggeler S."/>
            <person name="Barry K."/>
            <person name="Grigoriev I.V."/>
            <person name="Nowrousian M."/>
        </authorList>
    </citation>
    <scope>NUCLEOTIDE SEQUENCE [LARGE SCALE GENOMIC DNA]</scope>
    <source>
        <strain evidence="2 3">CBS 389.68</strain>
    </source>
</reference>
<sequence length="372" mass="42957">IVSPEIEEEMEWKWILNLSMHFRDESNREKFFVTYTPRKNESRRITISCDYRDAEEGTLEREISALRFQRDKSAKIYEAIRESLQDIRFYDTITNLKLETSEGRLHVHVTEDVNEIIRFPPARAISHLQCPKYRESELEFDSHLSGFVYKVRVNGEIMIKKEIPGPDTVDEFLYEINALYSLANSDNVIRFKGCVVDDDRGRVKGLLIAYAPKGALIDILFNERGNLPWAVREKWAKQIVTGLSDIHEAGYVQGDFTLSNIVINEHDNAQIIDINRRGCPVNWEPPEISAMIDGLQRIGMYIGVKSDIFQLGMVLWGIAHEDDEPEQMPRPLQMDQSPKDVPAYFRDIVEACLCERPQGRASAKELISMFPE</sequence>
<dbReference type="STRING" id="341454.A0A4S2MXE6"/>
<dbReference type="OrthoDB" id="635774at2759"/>
<keyword evidence="2" id="KW-0808">Transferase</keyword>
<dbReference type="SUPFAM" id="SSF56112">
    <property type="entry name" value="Protein kinase-like (PK-like)"/>
    <property type="match status" value="1"/>
</dbReference>
<proteinExistence type="predicted"/>
<dbReference type="InParanoid" id="A0A4S2MXE6"/>
<name>A0A4S2MXE6_9PEZI</name>
<dbReference type="InterPro" id="IPR000719">
    <property type="entry name" value="Prot_kinase_dom"/>
</dbReference>
<dbReference type="PANTHER" id="PTHR26392:SF92">
    <property type="entry name" value="PROTEIN KINASE DOMAIN-CONTAINING PROTEIN"/>
    <property type="match status" value="1"/>
</dbReference>
<organism evidence="2 3">
    <name type="scientific">Ascodesmis nigricans</name>
    <dbReference type="NCBI Taxonomy" id="341454"/>
    <lineage>
        <taxon>Eukaryota</taxon>
        <taxon>Fungi</taxon>
        <taxon>Dikarya</taxon>
        <taxon>Ascomycota</taxon>
        <taxon>Pezizomycotina</taxon>
        <taxon>Pezizomycetes</taxon>
        <taxon>Pezizales</taxon>
        <taxon>Ascodesmidaceae</taxon>
        <taxon>Ascodesmis</taxon>
    </lineage>
</organism>
<dbReference type="EMBL" id="ML220119">
    <property type="protein sequence ID" value="TGZ81372.1"/>
    <property type="molecule type" value="Genomic_DNA"/>
</dbReference>
<dbReference type="Pfam" id="PF07714">
    <property type="entry name" value="PK_Tyr_Ser-Thr"/>
    <property type="match status" value="1"/>
</dbReference>
<dbReference type="PANTHER" id="PTHR26392">
    <property type="entry name" value="MITOGEN-ACTIVATED PROTEIN KINASE KINASE KINASE 7-RELATED"/>
    <property type="match status" value="1"/>
</dbReference>
<protein>
    <submittedName>
        <fullName evidence="2">Kinase-like protein</fullName>
    </submittedName>
</protein>
<dbReference type="AlphaFoldDB" id="A0A4S2MXE6"/>
<feature type="domain" description="Protein kinase" evidence="1">
    <location>
        <begin position="134"/>
        <end position="372"/>
    </location>
</feature>
<accession>A0A4S2MXE6</accession>
<keyword evidence="3" id="KW-1185">Reference proteome</keyword>
<dbReference type="InterPro" id="IPR001245">
    <property type="entry name" value="Ser-Thr/Tyr_kinase_cat_dom"/>
</dbReference>
<feature type="non-terminal residue" evidence="2">
    <location>
        <position position="1"/>
    </location>
</feature>
<dbReference type="Proteomes" id="UP000298138">
    <property type="component" value="Unassembled WGS sequence"/>
</dbReference>
<evidence type="ECO:0000259" key="1">
    <source>
        <dbReference type="PROSITE" id="PS50011"/>
    </source>
</evidence>
<keyword evidence="2" id="KW-0418">Kinase</keyword>
<evidence type="ECO:0000313" key="3">
    <source>
        <dbReference type="Proteomes" id="UP000298138"/>
    </source>
</evidence>
<gene>
    <name evidence="2" type="ORF">EX30DRAFT_294775</name>
</gene>
<dbReference type="PROSITE" id="PS50011">
    <property type="entry name" value="PROTEIN_KINASE_DOM"/>
    <property type="match status" value="1"/>
</dbReference>
<dbReference type="GO" id="GO:0005524">
    <property type="term" value="F:ATP binding"/>
    <property type="evidence" value="ECO:0007669"/>
    <property type="project" value="InterPro"/>
</dbReference>
<dbReference type="Gene3D" id="1.10.510.10">
    <property type="entry name" value="Transferase(Phosphotransferase) domain 1"/>
    <property type="match status" value="1"/>
</dbReference>
<dbReference type="GO" id="GO:0004672">
    <property type="term" value="F:protein kinase activity"/>
    <property type="evidence" value="ECO:0007669"/>
    <property type="project" value="InterPro"/>
</dbReference>